<evidence type="ECO:0000313" key="1">
    <source>
        <dbReference type="EMBL" id="KAH9483449.1"/>
    </source>
</evidence>
<protein>
    <submittedName>
        <fullName evidence="1">Uncharacterized protein</fullName>
    </submittedName>
</protein>
<accession>A0ACB8H6V7</accession>
<evidence type="ECO:0000313" key="2">
    <source>
        <dbReference type="Proteomes" id="UP000664032"/>
    </source>
</evidence>
<organism evidence="1 2">
    <name type="scientific">Psilocybe cubensis</name>
    <name type="common">Psychedelic mushroom</name>
    <name type="synonym">Stropharia cubensis</name>
    <dbReference type="NCBI Taxonomy" id="181762"/>
    <lineage>
        <taxon>Eukaryota</taxon>
        <taxon>Fungi</taxon>
        <taxon>Dikarya</taxon>
        <taxon>Basidiomycota</taxon>
        <taxon>Agaricomycotina</taxon>
        <taxon>Agaricomycetes</taxon>
        <taxon>Agaricomycetidae</taxon>
        <taxon>Agaricales</taxon>
        <taxon>Agaricineae</taxon>
        <taxon>Strophariaceae</taxon>
        <taxon>Psilocybe</taxon>
    </lineage>
</organism>
<keyword evidence="2" id="KW-1185">Reference proteome</keyword>
<comment type="caution">
    <text evidence="1">The sequence shown here is derived from an EMBL/GenBank/DDBJ whole genome shotgun (WGS) entry which is preliminary data.</text>
</comment>
<reference evidence="1" key="1">
    <citation type="submission" date="2021-10" db="EMBL/GenBank/DDBJ databases">
        <title>Psilocybe cubensis genome.</title>
        <authorList>
            <person name="Mckernan K.J."/>
            <person name="Crawford S."/>
            <person name="Trippe A."/>
            <person name="Kane L.T."/>
            <person name="Mclaughlin S."/>
        </authorList>
    </citation>
    <scope>NUCLEOTIDE SEQUENCE</scope>
    <source>
        <strain evidence="1">MGC-MH-2018</strain>
    </source>
</reference>
<proteinExistence type="predicted"/>
<gene>
    <name evidence="1" type="ORF">JR316_0002917</name>
</gene>
<name>A0ACB8H6V7_PSICU</name>
<dbReference type="Proteomes" id="UP000664032">
    <property type="component" value="Unassembled WGS sequence"/>
</dbReference>
<dbReference type="EMBL" id="JAFIQS020000003">
    <property type="protein sequence ID" value="KAH9483449.1"/>
    <property type="molecule type" value="Genomic_DNA"/>
</dbReference>
<sequence>MSEQQESSFDVPLYELPAGLFAALFESESPELFLEQKFLEQDSMENTSRPRFQYGSSTTNSSHIPLSTASSEFDAQDISPTLISSYSHPSTLPTSTSLYHPAAEGEGQLFDPWYPPASHMQGQLLDQHSFQTGAHPSLPVCTESVWRPLPQHLPGPWPDTRVPVFRGDYRSSFMEGPIDASEDKLGIMKDPTPPLYGASVPIYEFEMPVEIPTEQASTSHDMGVASVTVNEEGRGTYDNWPPMQLPLLPTSELSNHEGINYPAFSNTFGEGLGYNTMKSTNKWHTVEDQCSGDPPVEQGRNEPNTHGSDPYGLDNALEGLPNAEAWTNESLHLPIAPEQPAPSMSLVEGHVPNCMGGLSVSVTRERKRWRRDKGIRPREIFYTRDIDGPDAWEFHARRPQCLEFAIIGVFEGKI</sequence>